<dbReference type="InterPro" id="IPR002213">
    <property type="entry name" value="UDP_glucos_trans"/>
</dbReference>
<dbReference type="OrthoDB" id="5835829at2759"/>
<evidence type="ECO:0000313" key="6">
    <source>
        <dbReference type="Proteomes" id="UP000230750"/>
    </source>
</evidence>
<dbReference type="EMBL" id="MRZV01000008">
    <property type="protein sequence ID" value="PIK62649.1"/>
    <property type="molecule type" value="Genomic_DNA"/>
</dbReference>
<feature type="transmembrane region" description="Helical" evidence="4">
    <location>
        <begin position="239"/>
        <end position="266"/>
    </location>
</feature>
<dbReference type="SUPFAM" id="SSF53756">
    <property type="entry name" value="UDP-Glycosyltransferase/glycogen phosphorylase"/>
    <property type="match status" value="1"/>
</dbReference>
<dbReference type="STRING" id="307972.A0A2G8LQX0"/>
<keyword evidence="6" id="KW-1185">Reference proteome</keyword>
<dbReference type="AlphaFoldDB" id="A0A2G8LQX0"/>
<keyword evidence="4" id="KW-0472">Membrane</keyword>
<dbReference type="CDD" id="cd03784">
    <property type="entry name" value="GT1_Gtf-like"/>
    <property type="match status" value="1"/>
</dbReference>
<dbReference type="Proteomes" id="UP000230750">
    <property type="component" value="Unassembled WGS sequence"/>
</dbReference>
<name>A0A2G8LQX0_STIJA</name>
<gene>
    <name evidence="5" type="ORF">BSL78_00441</name>
</gene>
<accession>A0A2G8LQX0</accession>
<comment type="similarity">
    <text evidence="1">Belongs to the UDP-glycosyltransferase family.</text>
</comment>
<keyword evidence="4" id="KW-1133">Transmembrane helix</keyword>
<evidence type="ECO:0000313" key="5">
    <source>
        <dbReference type="EMBL" id="PIK62649.1"/>
    </source>
</evidence>
<proteinExistence type="inferred from homology"/>
<evidence type="ECO:0000256" key="2">
    <source>
        <dbReference type="ARBA" id="ARBA00022676"/>
    </source>
</evidence>
<keyword evidence="2" id="KW-0328">Glycosyltransferase</keyword>
<keyword evidence="4" id="KW-0812">Transmembrane</keyword>
<evidence type="ECO:0000256" key="1">
    <source>
        <dbReference type="ARBA" id="ARBA00009995"/>
    </source>
</evidence>
<dbReference type="GO" id="GO:0008194">
    <property type="term" value="F:UDP-glycosyltransferase activity"/>
    <property type="evidence" value="ECO:0007669"/>
    <property type="project" value="InterPro"/>
</dbReference>
<keyword evidence="3 5" id="KW-0808">Transferase</keyword>
<organism evidence="5 6">
    <name type="scientific">Stichopus japonicus</name>
    <name type="common">Sea cucumber</name>
    <dbReference type="NCBI Taxonomy" id="307972"/>
    <lineage>
        <taxon>Eukaryota</taxon>
        <taxon>Metazoa</taxon>
        <taxon>Echinodermata</taxon>
        <taxon>Eleutherozoa</taxon>
        <taxon>Echinozoa</taxon>
        <taxon>Holothuroidea</taxon>
        <taxon>Aspidochirotacea</taxon>
        <taxon>Aspidochirotida</taxon>
        <taxon>Stichopodidae</taxon>
        <taxon>Apostichopus</taxon>
    </lineage>
</organism>
<evidence type="ECO:0000256" key="3">
    <source>
        <dbReference type="ARBA" id="ARBA00022679"/>
    </source>
</evidence>
<sequence>MLWTEIWLFNVHFTFDFPRPLMPNLVPVGGLVTKDAKPLSRKWQDILNNSSKSGVVLVSFGSLIDLNLMPEFSELLARALARIPQTVVWNYKGQAPAGLGANTILVEDFPQNALLAHPKIRAYVTHGESCSLHEAIYHGRPIVVLPFFVDQWLNSKMVQSRVIGRRVLQSELTEQKVFAALVTAMTDPKIRDNMKELSYAFRDNFRHPLKAAGLWLSHVIKFRGDHLRPVVHELYTYQYYLIDVSLFLLCVFLLPFALLFFLLRCLCRCALRVPRKIIGSFSSKKEKDE</sequence>
<dbReference type="PANTHER" id="PTHR48043">
    <property type="entry name" value="EG:EG0003.4 PROTEIN-RELATED"/>
    <property type="match status" value="1"/>
</dbReference>
<dbReference type="FunFam" id="3.40.50.2000:FF:000050">
    <property type="entry name" value="UDP-glucuronosyltransferase"/>
    <property type="match status" value="1"/>
</dbReference>
<dbReference type="InterPro" id="IPR050271">
    <property type="entry name" value="UDP-glycosyltransferase"/>
</dbReference>
<dbReference type="PANTHER" id="PTHR48043:SF145">
    <property type="entry name" value="FI06409P-RELATED"/>
    <property type="match status" value="1"/>
</dbReference>
<evidence type="ECO:0000256" key="4">
    <source>
        <dbReference type="SAM" id="Phobius"/>
    </source>
</evidence>
<dbReference type="Pfam" id="PF00201">
    <property type="entry name" value="UDPGT"/>
    <property type="match status" value="1"/>
</dbReference>
<protein>
    <submittedName>
        <fullName evidence="5">Putative UDP-glucuronosyltransferase 2A1-like isoform 6</fullName>
    </submittedName>
</protein>
<reference evidence="5 6" key="1">
    <citation type="journal article" date="2017" name="PLoS Biol.">
        <title>The sea cucumber genome provides insights into morphological evolution and visceral regeneration.</title>
        <authorList>
            <person name="Zhang X."/>
            <person name="Sun L."/>
            <person name="Yuan J."/>
            <person name="Sun Y."/>
            <person name="Gao Y."/>
            <person name="Zhang L."/>
            <person name="Li S."/>
            <person name="Dai H."/>
            <person name="Hamel J.F."/>
            <person name="Liu C."/>
            <person name="Yu Y."/>
            <person name="Liu S."/>
            <person name="Lin W."/>
            <person name="Guo K."/>
            <person name="Jin S."/>
            <person name="Xu P."/>
            <person name="Storey K.B."/>
            <person name="Huan P."/>
            <person name="Zhang T."/>
            <person name="Zhou Y."/>
            <person name="Zhang J."/>
            <person name="Lin C."/>
            <person name="Li X."/>
            <person name="Xing L."/>
            <person name="Huo D."/>
            <person name="Sun M."/>
            <person name="Wang L."/>
            <person name="Mercier A."/>
            <person name="Li F."/>
            <person name="Yang H."/>
            <person name="Xiang J."/>
        </authorList>
    </citation>
    <scope>NUCLEOTIDE SEQUENCE [LARGE SCALE GENOMIC DNA]</scope>
    <source>
        <strain evidence="5">Shaxun</strain>
        <tissue evidence="5">Muscle</tissue>
    </source>
</reference>
<dbReference type="Gene3D" id="3.40.50.2000">
    <property type="entry name" value="Glycogen Phosphorylase B"/>
    <property type="match status" value="1"/>
</dbReference>
<comment type="caution">
    <text evidence="5">The sequence shown here is derived from an EMBL/GenBank/DDBJ whole genome shotgun (WGS) entry which is preliminary data.</text>
</comment>